<feature type="non-terminal residue" evidence="1">
    <location>
        <position position="85"/>
    </location>
</feature>
<sequence>MLCESCEEAAEYLKHKLPDMDKAFYEKVMKKVAKLDISRQLTEYEVEYSVLREEMPRLATLSEQNRILLEDNNRMSVELDSAMDT</sequence>
<organism evidence="1">
    <name type="scientific">Pararge aegeria</name>
    <name type="common">speckled wood butterfly</name>
    <dbReference type="NCBI Taxonomy" id="116150"/>
    <lineage>
        <taxon>Eukaryota</taxon>
        <taxon>Metazoa</taxon>
        <taxon>Ecdysozoa</taxon>
        <taxon>Arthropoda</taxon>
        <taxon>Hexapoda</taxon>
        <taxon>Insecta</taxon>
        <taxon>Pterygota</taxon>
        <taxon>Neoptera</taxon>
        <taxon>Endopterygota</taxon>
        <taxon>Lepidoptera</taxon>
        <taxon>Glossata</taxon>
        <taxon>Ditrysia</taxon>
        <taxon>Papilionoidea</taxon>
        <taxon>Nymphalidae</taxon>
        <taxon>Satyrinae</taxon>
        <taxon>Satyrini</taxon>
        <taxon>Parargina</taxon>
        <taxon>Pararge</taxon>
    </lineage>
</organism>
<protein>
    <submittedName>
        <fullName evidence="1">Rab6 gtpase activating protein</fullName>
    </submittedName>
</protein>
<accession>S4P6J0</accession>
<dbReference type="EMBL" id="GAIX01008122">
    <property type="protein sequence ID" value="JAA84438.1"/>
    <property type="molecule type" value="Transcribed_RNA"/>
</dbReference>
<name>S4P6J0_9NEOP</name>
<dbReference type="AlphaFoldDB" id="S4P6J0"/>
<reference evidence="1" key="2">
    <citation type="submission" date="2013-05" db="EMBL/GenBank/DDBJ databases">
        <authorList>
            <person name="Carter J.-M."/>
            <person name="Baker S.C."/>
            <person name="Pink R."/>
            <person name="Carter D.R.F."/>
            <person name="Collins A."/>
            <person name="Tomlin J."/>
            <person name="Gibbs M."/>
            <person name="Breuker C.J."/>
        </authorList>
    </citation>
    <scope>NUCLEOTIDE SEQUENCE</scope>
    <source>
        <tissue evidence="1">Ovary</tissue>
    </source>
</reference>
<dbReference type="Gene3D" id="1.10.472.80">
    <property type="entry name" value="Ypt/Rab-GAP domain of gyp1p, domain 3"/>
    <property type="match status" value="1"/>
</dbReference>
<proteinExistence type="predicted"/>
<reference evidence="1" key="1">
    <citation type="journal article" date="2013" name="BMC Genomics">
        <title>Unscrambling butterfly oogenesis.</title>
        <authorList>
            <person name="Carter J.M."/>
            <person name="Baker S.C."/>
            <person name="Pink R."/>
            <person name="Carter D.R."/>
            <person name="Collins A."/>
            <person name="Tomlin J."/>
            <person name="Gibbs M."/>
            <person name="Breuker C.J."/>
        </authorList>
    </citation>
    <scope>NUCLEOTIDE SEQUENCE</scope>
    <source>
        <tissue evidence="1">Ovary</tissue>
    </source>
</reference>
<evidence type="ECO:0000313" key="1">
    <source>
        <dbReference type="EMBL" id="JAA84438.1"/>
    </source>
</evidence>